<name>A0A8D8WPL3_9HEMI</name>
<dbReference type="EMBL" id="HBUF01217652">
    <property type="protein sequence ID" value="CAG6667912.1"/>
    <property type="molecule type" value="Transcribed_RNA"/>
</dbReference>
<evidence type="ECO:0000256" key="2">
    <source>
        <dbReference type="SAM" id="Phobius"/>
    </source>
</evidence>
<organism evidence="3">
    <name type="scientific">Cacopsylla melanoneura</name>
    <dbReference type="NCBI Taxonomy" id="428564"/>
    <lineage>
        <taxon>Eukaryota</taxon>
        <taxon>Metazoa</taxon>
        <taxon>Ecdysozoa</taxon>
        <taxon>Arthropoda</taxon>
        <taxon>Hexapoda</taxon>
        <taxon>Insecta</taxon>
        <taxon>Pterygota</taxon>
        <taxon>Neoptera</taxon>
        <taxon>Paraneoptera</taxon>
        <taxon>Hemiptera</taxon>
        <taxon>Sternorrhyncha</taxon>
        <taxon>Psylloidea</taxon>
        <taxon>Psyllidae</taxon>
        <taxon>Psyllinae</taxon>
        <taxon>Cacopsylla</taxon>
    </lineage>
</organism>
<dbReference type="EMBL" id="HBUF01217648">
    <property type="protein sequence ID" value="CAG6667892.1"/>
    <property type="molecule type" value="Transcribed_RNA"/>
</dbReference>
<reference evidence="3" key="1">
    <citation type="submission" date="2021-05" db="EMBL/GenBank/DDBJ databases">
        <authorList>
            <person name="Alioto T."/>
            <person name="Alioto T."/>
            <person name="Gomez Garrido J."/>
        </authorList>
    </citation>
    <scope>NUCLEOTIDE SEQUENCE</scope>
</reference>
<protein>
    <submittedName>
        <fullName evidence="3">Uncharacterized protein</fullName>
    </submittedName>
</protein>
<keyword evidence="2" id="KW-1133">Transmembrane helix</keyword>
<dbReference type="AlphaFoldDB" id="A0A8D8WPL3"/>
<accession>A0A8D8WPL3</accession>
<keyword evidence="2" id="KW-0472">Membrane</keyword>
<sequence>MWRTEVLIYCLMVSGLSLSLPEIMSSAVASVVGLASHACVIPVLFARESIFTNTHFHAILLISCASLVLNIFCACDQLVYLASSIVLLNALVSCTYLIFGKYLSLYRSTNVFIISDRITSLNGAATRTGHHYQTLNMNPVHSSTSSEYLVDPSHTTQEEDSGQGSDTDIDAAVEEFKDQVMIVQDLPMKGKIKPNAWNAPSVLSTADNGYLKFLPLFALSLCLLGAGIFMFHQKYTWLSLVLFSEGCLTCLLLTQPIEYQLDGQNRTLPQWLPVLSSTLGVILLSQLILHVWYILCIWTIIGLFLYWRMKQKSNRQFKKRQRVRLETIPDHRLIASYLTANNSMGDIDEIVIATR</sequence>
<feature type="region of interest" description="Disordered" evidence="1">
    <location>
        <begin position="142"/>
        <end position="166"/>
    </location>
</feature>
<feature type="transmembrane region" description="Helical" evidence="2">
    <location>
        <begin position="78"/>
        <end position="99"/>
    </location>
</feature>
<dbReference type="EMBL" id="HBUF01217650">
    <property type="protein sequence ID" value="CAG6667902.1"/>
    <property type="molecule type" value="Transcribed_RNA"/>
</dbReference>
<feature type="transmembrane region" description="Helical" evidence="2">
    <location>
        <begin position="237"/>
        <end position="255"/>
    </location>
</feature>
<evidence type="ECO:0000256" key="1">
    <source>
        <dbReference type="SAM" id="MobiDB-lite"/>
    </source>
</evidence>
<keyword evidence="2" id="KW-0812">Transmembrane</keyword>
<evidence type="ECO:0000313" key="3">
    <source>
        <dbReference type="EMBL" id="CAG6667892.1"/>
    </source>
</evidence>
<feature type="transmembrane region" description="Helical" evidence="2">
    <location>
        <begin position="56"/>
        <end position="72"/>
    </location>
</feature>
<proteinExistence type="predicted"/>
<feature type="transmembrane region" description="Helical" evidence="2">
    <location>
        <begin position="213"/>
        <end position="231"/>
    </location>
</feature>
<feature type="transmembrane region" description="Helical" evidence="2">
    <location>
        <begin position="291"/>
        <end position="309"/>
    </location>
</feature>